<dbReference type="CDD" id="cd09279">
    <property type="entry name" value="RNase_HI_like"/>
    <property type="match status" value="1"/>
</dbReference>
<sequence>MKMKVIWTYSGKIPDKIIFESEWMNRRYVDYLIEDLVKTGRAGNIVIRDEMENEWTRKEFLKLSEELEQEPEDIVVYFDGGYDKDKALAGLGMVIYYQKGGVDYRIRKNEKIQEMENNNEAEYAALFSSIQLLEELGVRNIPCLIKGDSQVVLKQLEGEWPCYEDTLNRWLDRIEAKMKSMGLKPQYEAINRKQNKEADNLANQALQDTFIHSHSKK</sequence>
<dbReference type="OrthoDB" id="2680098at2"/>
<feature type="domain" description="RNase H type-1" evidence="1">
    <location>
        <begin position="70"/>
        <end position="207"/>
    </location>
</feature>
<dbReference type="RefSeq" id="WP_119547136.1">
    <property type="nucleotide sequence ID" value="NZ_QXIR01000015.1"/>
</dbReference>
<dbReference type="PROSITE" id="PS50879">
    <property type="entry name" value="RNASE_H_1"/>
    <property type="match status" value="1"/>
</dbReference>
<evidence type="ECO:0000313" key="2">
    <source>
        <dbReference type="EMBL" id="RIW33079.1"/>
    </source>
</evidence>
<dbReference type="GO" id="GO:0004523">
    <property type="term" value="F:RNA-DNA hybrid ribonuclease activity"/>
    <property type="evidence" value="ECO:0007669"/>
    <property type="project" value="InterPro"/>
</dbReference>
<dbReference type="Proteomes" id="UP000265801">
    <property type="component" value="Unassembled WGS sequence"/>
</dbReference>
<dbReference type="GO" id="GO:0003676">
    <property type="term" value="F:nucleic acid binding"/>
    <property type="evidence" value="ECO:0007669"/>
    <property type="project" value="InterPro"/>
</dbReference>
<evidence type="ECO:0000313" key="3">
    <source>
        <dbReference type="Proteomes" id="UP000265801"/>
    </source>
</evidence>
<dbReference type="NCBIfam" id="NF005822">
    <property type="entry name" value="PRK07708.1"/>
    <property type="match status" value="1"/>
</dbReference>
<dbReference type="EMBL" id="QXIR01000015">
    <property type="protein sequence ID" value="RIW33079.1"/>
    <property type="molecule type" value="Genomic_DNA"/>
</dbReference>
<accession>A0A3A1QXB8</accession>
<dbReference type="InterPro" id="IPR002156">
    <property type="entry name" value="RNaseH_domain"/>
</dbReference>
<dbReference type="InterPro" id="IPR036397">
    <property type="entry name" value="RNaseH_sf"/>
</dbReference>
<keyword evidence="3" id="KW-1185">Reference proteome</keyword>
<comment type="caution">
    <text evidence="2">The sequence shown here is derived from an EMBL/GenBank/DDBJ whole genome shotgun (WGS) entry which is preliminary data.</text>
</comment>
<dbReference type="PANTHER" id="PTHR46387">
    <property type="entry name" value="POLYNUCLEOTIDYL TRANSFERASE, RIBONUCLEASE H-LIKE SUPERFAMILY PROTEIN"/>
    <property type="match status" value="1"/>
</dbReference>
<dbReference type="SUPFAM" id="SSF53098">
    <property type="entry name" value="Ribonuclease H-like"/>
    <property type="match status" value="1"/>
</dbReference>
<dbReference type="AlphaFoldDB" id="A0A3A1QXB8"/>
<protein>
    <recommendedName>
        <fullName evidence="1">RNase H type-1 domain-containing protein</fullName>
    </recommendedName>
</protein>
<dbReference type="PANTHER" id="PTHR46387:SF2">
    <property type="entry name" value="RIBONUCLEASE HI"/>
    <property type="match status" value="1"/>
</dbReference>
<dbReference type="InterPro" id="IPR012337">
    <property type="entry name" value="RNaseH-like_sf"/>
</dbReference>
<dbReference type="Gene3D" id="3.30.420.10">
    <property type="entry name" value="Ribonuclease H-like superfamily/Ribonuclease H"/>
    <property type="match status" value="1"/>
</dbReference>
<evidence type="ECO:0000259" key="1">
    <source>
        <dbReference type="PROSITE" id="PS50879"/>
    </source>
</evidence>
<name>A0A3A1QXB8_9BACI</name>
<reference evidence="2 3" key="1">
    <citation type="submission" date="2018-09" db="EMBL/GenBank/DDBJ databases">
        <title>Bacillus saliacetes sp. nov., isolated from Thai shrimp paste (Ka-pi).</title>
        <authorList>
            <person name="Daroonpunt R."/>
            <person name="Tanasupawat S."/>
            <person name="Yiamsombut S."/>
        </authorList>
    </citation>
    <scope>NUCLEOTIDE SEQUENCE [LARGE SCALE GENOMIC DNA]</scope>
    <source>
        <strain evidence="2 3">SKP7-4</strain>
    </source>
</reference>
<organism evidence="2 3">
    <name type="scientific">Bacillus salacetis</name>
    <dbReference type="NCBI Taxonomy" id="2315464"/>
    <lineage>
        <taxon>Bacteria</taxon>
        <taxon>Bacillati</taxon>
        <taxon>Bacillota</taxon>
        <taxon>Bacilli</taxon>
        <taxon>Bacillales</taxon>
        <taxon>Bacillaceae</taxon>
        <taxon>Bacillus</taxon>
    </lineage>
</organism>
<dbReference type="Pfam" id="PF13456">
    <property type="entry name" value="RVT_3"/>
    <property type="match status" value="1"/>
</dbReference>
<proteinExistence type="predicted"/>
<gene>
    <name evidence="2" type="ORF">D3H55_11865</name>
</gene>